<evidence type="ECO:0000256" key="2">
    <source>
        <dbReference type="ARBA" id="ARBA00023134"/>
    </source>
</evidence>
<dbReference type="InterPro" id="IPR027417">
    <property type="entry name" value="P-loop_NTPase"/>
</dbReference>
<protein>
    <recommendedName>
        <fullName evidence="8">EngC GTPase domain-containing protein</fullName>
    </recommendedName>
</protein>
<feature type="region of interest" description="Disordered" evidence="3">
    <location>
        <begin position="304"/>
        <end position="474"/>
    </location>
</feature>
<evidence type="ECO:0000313" key="6">
    <source>
        <dbReference type="EMBL" id="EFN50716.1"/>
    </source>
</evidence>
<feature type="compositionally biased region" description="Gly residues" evidence="3">
    <location>
        <begin position="444"/>
        <end position="461"/>
    </location>
</feature>
<dbReference type="InterPro" id="IPR004881">
    <property type="entry name" value="Ribosome_biogen_GTPase_RsgA"/>
</dbReference>
<feature type="domain" description="EngC GTPase" evidence="4">
    <location>
        <begin position="183"/>
        <end position="335"/>
    </location>
</feature>
<feature type="region of interest" description="Disordered" evidence="3">
    <location>
        <begin position="63"/>
        <end position="91"/>
    </location>
</feature>
<dbReference type="OMA" id="DVRYKMG"/>
<accession>E1ZTX4</accession>
<dbReference type="GO" id="GO:0003924">
    <property type="term" value="F:GTPase activity"/>
    <property type="evidence" value="ECO:0007669"/>
    <property type="project" value="InterPro"/>
</dbReference>
<dbReference type="PANTHER" id="PTHR32120:SF11">
    <property type="entry name" value="SMALL RIBOSOMAL SUBUNIT BIOGENESIS GTPASE RSGA 1, MITOCHONDRIAL-RELATED"/>
    <property type="match status" value="1"/>
</dbReference>
<dbReference type="GO" id="GO:0005525">
    <property type="term" value="F:GTP binding"/>
    <property type="evidence" value="ECO:0007669"/>
    <property type="project" value="UniProtKB-KW"/>
</dbReference>
<keyword evidence="7" id="KW-1185">Reference proteome</keyword>
<dbReference type="SUPFAM" id="SSF52540">
    <property type="entry name" value="P-loop containing nucleoside triphosphate hydrolases"/>
    <property type="match status" value="2"/>
</dbReference>
<dbReference type="InParanoid" id="E1ZTX4"/>
<dbReference type="RefSeq" id="XP_005842828.1">
    <property type="nucleotide sequence ID" value="XM_005842766.1"/>
</dbReference>
<evidence type="ECO:0000259" key="4">
    <source>
        <dbReference type="PROSITE" id="PS50936"/>
    </source>
</evidence>
<dbReference type="EMBL" id="GL433876">
    <property type="protein sequence ID" value="EFN50716.1"/>
    <property type="molecule type" value="Genomic_DNA"/>
</dbReference>
<name>E1ZTX4_CHLVA</name>
<evidence type="ECO:0000256" key="3">
    <source>
        <dbReference type="SAM" id="MobiDB-lite"/>
    </source>
</evidence>
<dbReference type="CDD" id="cd01854">
    <property type="entry name" value="YjeQ_EngC"/>
    <property type="match status" value="1"/>
</dbReference>
<evidence type="ECO:0000259" key="5">
    <source>
        <dbReference type="PROSITE" id="PS51721"/>
    </source>
</evidence>
<organism evidence="7">
    <name type="scientific">Chlorella variabilis</name>
    <name type="common">Green alga</name>
    <dbReference type="NCBI Taxonomy" id="554065"/>
    <lineage>
        <taxon>Eukaryota</taxon>
        <taxon>Viridiplantae</taxon>
        <taxon>Chlorophyta</taxon>
        <taxon>core chlorophytes</taxon>
        <taxon>Trebouxiophyceae</taxon>
        <taxon>Chlorellales</taxon>
        <taxon>Chlorellaceae</taxon>
        <taxon>Chlorella clade</taxon>
        <taxon>Chlorella</taxon>
    </lineage>
</organism>
<reference evidence="6 7" key="1">
    <citation type="journal article" date="2010" name="Plant Cell">
        <title>The Chlorella variabilis NC64A genome reveals adaptation to photosymbiosis, coevolution with viruses, and cryptic sex.</title>
        <authorList>
            <person name="Blanc G."/>
            <person name="Duncan G."/>
            <person name="Agarkova I."/>
            <person name="Borodovsky M."/>
            <person name="Gurnon J."/>
            <person name="Kuo A."/>
            <person name="Lindquist E."/>
            <person name="Lucas S."/>
            <person name="Pangilinan J."/>
            <person name="Polle J."/>
            <person name="Salamov A."/>
            <person name="Terry A."/>
            <person name="Yamada T."/>
            <person name="Dunigan D.D."/>
            <person name="Grigoriev I.V."/>
            <person name="Claverie J.M."/>
            <person name="Van Etten J.L."/>
        </authorList>
    </citation>
    <scope>NUCLEOTIDE SEQUENCE [LARGE SCALE GENOMIC DNA]</scope>
    <source>
        <strain evidence="6 7">NC64A</strain>
    </source>
</reference>
<dbReference type="Gene3D" id="3.40.50.300">
    <property type="entry name" value="P-loop containing nucleotide triphosphate hydrolases"/>
    <property type="match status" value="1"/>
</dbReference>
<feature type="compositionally biased region" description="Low complexity" evidence="3">
    <location>
        <begin position="370"/>
        <end position="379"/>
    </location>
</feature>
<dbReference type="Pfam" id="PF03193">
    <property type="entry name" value="RsgA_GTPase"/>
    <property type="match status" value="1"/>
</dbReference>
<dbReference type="PROSITE" id="PS51721">
    <property type="entry name" value="G_CP"/>
    <property type="match status" value="1"/>
</dbReference>
<dbReference type="Proteomes" id="UP000008141">
    <property type="component" value="Unassembled WGS sequence"/>
</dbReference>
<dbReference type="NCBIfam" id="TIGR00157">
    <property type="entry name" value="ribosome small subunit-dependent GTPase A"/>
    <property type="match status" value="1"/>
</dbReference>
<dbReference type="FunCoup" id="E1ZTX4">
    <property type="interactions" value="225"/>
</dbReference>
<evidence type="ECO:0008006" key="8">
    <source>
        <dbReference type="Google" id="ProtNLM"/>
    </source>
</evidence>
<feature type="compositionally biased region" description="Basic residues" evidence="3">
    <location>
        <begin position="571"/>
        <end position="581"/>
    </location>
</feature>
<dbReference type="SUPFAM" id="SSF50249">
    <property type="entry name" value="Nucleic acid-binding proteins"/>
    <property type="match status" value="1"/>
</dbReference>
<feature type="region of interest" description="Disordered" evidence="3">
    <location>
        <begin position="536"/>
        <end position="597"/>
    </location>
</feature>
<dbReference type="InterPro" id="IPR012340">
    <property type="entry name" value="NA-bd_OB-fold"/>
</dbReference>
<evidence type="ECO:0000256" key="1">
    <source>
        <dbReference type="ARBA" id="ARBA00022741"/>
    </source>
</evidence>
<dbReference type="GeneID" id="17350139"/>
<gene>
    <name evidence="6" type="ORF">CHLNCDRAFT_142572</name>
</gene>
<feature type="compositionally biased region" description="Low complexity" evidence="3">
    <location>
        <begin position="339"/>
        <end position="353"/>
    </location>
</feature>
<dbReference type="PANTHER" id="PTHR32120">
    <property type="entry name" value="SMALL RIBOSOMAL SUBUNIT BIOGENESIS GTPASE RSGA"/>
    <property type="match status" value="1"/>
</dbReference>
<dbReference type="eggNOG" id="ENOG502QRR1">
    <property type="taxonomic scope" value="Eukaryota"/>
</dbReference>
<feature type="compositionally biased region" description="Gly residues" evidence="3">
    <location>
        <begin position="425"/>
        <end position="435"/>
    </location>
</feature>
<dbReference type="InterPro" id="IPR010914">
    <property type="entry name" value="RsgA_GTPase_dom"/>
</dbReference>
<feature type="compositionally biased region" description="Basic and acidic residues" evidence="3">
    <location>
        <begin position="63"/>
        <end position="77"/>
    </location>
</feature>
<feature type="compositionally biased region" description="Acidic residues" evidence="3">
    <location>
        <begin position="314"/>
        <end position="334"/>
    </location>
</feature>
<sequence length="597" mass="63229">MATILTQAPDDVCRLFGRPPGRDAAAGLTGFASVLGHAVLSPLVSLAAAARLHLCQFNPLGRQERRKGQQQRQDRQQHAVPASENGPVPAAPLCSTTTALGQVMAAQANFVRVKVDGLEGGLAGEAPPRPRLLCVVRALLKKMRREVLVGDRVRVVGIDWADGRGMVEEVLPRTSQLSEPAVANVDHVLLVFSAALPAFQPSPATRYLLSAEAAWLPVTVAVNKADLLPAEEVQAVVDQVASWGYRGVAVSVVSGQGLQELMQVLRGRVTVVAGPSGAGKSSIINALRLRSAGLDSSLDAMAAEPSGAAAGSGGEEEEEEEEEEGEQEGEDSGEEEQRQQGSQAAPGASGQAEPGRRQDVAQPPAGSTEQPQPQRQPQQQRRRHVGVSSVAQPPAGVELQAVGQVSQRIGRGKHTTRNVTLLELEGGGGVDGMNGGSSSSSTGSSGGSGSGGSGVSGGGGLVVDTPGFNQPDLADMPATDLWQHFPEIRRLLEEDRCAFRGCQHLQEPGCVVREAGWERYPLYREIHAELKVLEEQSAQRQASKKRREGSVRMKSRAGGQQGAEARLETKSHRRVSRRSVRQRLSELAKDVEDDANV</sequence>
<keyword evidence="1" id="KW-0547">Nucleotide-binding</keyword>
<dbReference type="HAMAP" id="MF_01820">
    <property type="entry name" value="GTPase_RsgA"/>
    <property type="match status" value="1"/>
</dbReference>
<dbReference type="PROSITE" id="PS50936">
    <property type="entry name" value="ENGC_GTPASE"/>
    <property type="match status" value="1"/>
</dbReference>
<dbReference type="Gene3D" id="1.10.40.50">
    <property type="entry name" value="Probable gtpase engc, domain 3"/>
    <property type="match status" value="1"/>
</dbReference>
<dbReference type="InterPro" id="IPR030378">
    <property type="entry name" value="G_CP_dom"/>
</dbReference>
<dbReference type="KEGG" id="cvr:CHLNCDRAFT_142572"/>
<dbReference type="Gene3D" id="2.40.50.140">
    <property type="entry name" value="Nucleic acid-binding proteins"/>
    <property type="match status" value="1"/>
</dbReference>
<proteinExistence type="inferred from homology"/>
<dbReference type="OrthoDB" id="442158at2759"/>
<dbReference type="AlphaFoldDB" id="E1ZTX4"/>
<keyword evidence="2" id="KW-0342">GTP-binding</keyword>
<dbReference type="STRING" id="554065.E1ZTX4"/>
<evidence type="ECO:0000313" key="7">
    <source>
        <dbReference type="Proteomes" id="UP000008141"/>
    </source>
</evidence>
<feature type="domain" description="CP-type G" evidence="5">
    <location>
        <begin position="174"/>
        <end position="471"/>
    </location>
</feature>